<feature type="chain" id="PRO_5012046700" description="Domain amino terminal to FKBP-type peptidyl-prolyl isomerase" evidence="1">
    <location>
        <begin position="23"/>
        <end position="145"/>
    </location>
</feature>
<reference evidence="2 3" key="1">
    <citation type="journal article" date="2016" name="Appl. Environ. Microbiol.">
        <title>Whole genome relationships among Francisella bacteria of diverse origin define new species and provide specific regions for detection.</title>
        <authorList>
            <person name="Challacombe J.F."/>
            <person name="Petersen J.M."/>
            <person name="Gallegos-Graves V."/>
            <person name="Hodge D."/>
            <person name="Pillai S."/>
            <person name="Kuske C.R."/>
        </authorList>
    </citation>
    <scope>NUCLEOTIDE SEQUENCE [LARGE SCALE GENOMIC DNA]</scope>
    <source>
        <strain evidence="3">TX07-7310</strain>
    </source>
</reference>
<accession>A0A1L4BSS5</accession>
<dbReference type="EMBL" id="CP016796">
    <property type="protein sequence ID" value="API86888.1"/>
    <property type="molecule type" value="Genomic_DNA"/>
</dbReference>
<protein>
    <recommendedName>
        <fullName evidence="4">Domain amino terminal to FKBP-type peptidyl-prolyl isomerase</fullName>
    </recommendedName>
</protein>
<name>A0A1L4BSS5_9GAMM</name>
<organism evidence="2 3">
    <name type="scientific">Francisella uliginis</name>
    <dbReference type="NCBI Taxonomy" id="573570"/>
    <lineage>
        <taxon>Bacteria</taxon>
        <taxon>Pseudomonadati</taxon>
        <taxon>Pseudomonadota</taxon>
        <taxon>Gammaproteobacteria</taxon>
        <taxon>Thiotrichales</taxon>
        <taxon>Francisellaceae</taxon>
        <taxon>Francisella</taxon>
    </lineage>
</organism>
<dbReference type="AlphaFoldDB" id="A0A1L4BSS5"/>
<dbReference type="OrthoDB" id="5604538at2"/>
<evidence type="ECO:0008006" key="4">
    <source>
        <dbReference type="Google" id="ProtNLM"/>
    </source>
</evidence>
<gene>
    <name evidence="2" type="ORF">F7310_05740</name>
</gene>
<feature type="signal peptide" evidence="1">
    <location>
        <begin position="1"/>
        <end position="22"/>
    </location>
</feature>
<evidence type="ECO:0000256" key="1">
    <source>
        <dbReference type="SAM" id="SignalP"/>
    </source>
</evidence>
<evidence type="ECO:0000313" key="3">
    <source>
        <dbReference type="Proteomes" id="UP000184222"/>
    </source>
</evidence>
<keyword evidence="1" id="KW-0732">Signal</keyword>
<keyword evidence="3" id="KW-1185">Reference proteome</keyword>
<dbReference type="RefSeq" id="WP_072712439.1">
    <property type="nucleotide sequence ID" value="NZ_CP016796.1"/>
</dbReference>
<dbReference type="KEGG" id="frx:F7310_05740"/>
<dbReference type="STRING" id="573570.F7310_05740"/>
<proteinExistence type="predicted"/>
<evidence type="ECO:0000313" key="2">
    <source>
        <dbReference type="EMBL" id="API86888.1"/>
    </source>
</evidence>
<dbReference type="Proteomes" id="UP000184222">
    <property type="component" value="Chromosome"/>
</dbReference>
<sequence length="145" mass="16480">MKNTFKNLLLLFACMVFSNTFADTKTKVSYSPYVIGQSLGKISHKSFKAMDKELSKQDFITGFDDTILDKKPDYNKISDQDSYVVGMIIAAKYKSDLKKLIKINKKNSQEFVKGFNSAANSDNAKLTAQNKKILEYFKKSDDEDD</sequence>